<dbReference type="EMBL" id="CP002529">
    <property type="protein sequence ID" value="ADY01941.1"/>
    <property type="molecule type" value="Genomic_DNA"/>
</dbReference>
<keyword evidence="3" id="KW-1185">Reference proteome</keyword>
<protein>
    <submittedName>
        <fullName evidence="2">Uncharacterized protein</fullName>
    </submittedName>
</protein>
<dbReference type="Proteomes" id="UP000007485">
    <property type="component" value="Chromosome"/>
</dbReference>
<dbReference type="eggNOG" id="arCOG05526">
    <property type="taxonomic scope" value="Archaea"/>
</dbReference>
<sequence>MVIVMSSSCNECVKLLKEVLERLASIEGELDLIREEIRELRGQGVRESRSSSETKQVGGGLLRAIDDNLFLETRDVISKRLLKRLIDNGRVILLRDETANREIVTTKEIIRRLLSKLPISINEIDKLSDREYELLTILNRLGYVLLKDNKYVVSDAAKEFI</sequence>
<keyword evidence="1" id="KW-0175">Coiled coil</keyword>
<evidence type="ECO:0000313" key="3">
    <source>
        <dbReference type="Proteomes" id="UP000007485"/>
    </source>
</evidence>
<feature type="coiled-coil region" evidence="1">
    <location>
        <begin position="16"/>
        <end position="43"/>
    </location>
</feature>
<accession>F0QUV9</accession>
<reference evidence="2 3" key="1">
    <citation type="journal article" date="2011" name="J. Bacteriol.">
        <title>Complete genome sequence of 'Vulcanisaeta moutnovskia' strain 768-28, a novel member of the hyperthermophilic crenarchaeal genus vulcanisaeta.</title>
        <authorList>
            <person name="Gumerov V.M."/>
            <person name="Mardanov A.V."/>
            <person name="Beletsky A.V."/>
            <person name="Prokofeva M.I."/>
            <person name="Bonch-Osmolovskaya E.A."/>
            <person name="Ravin N.V."/>
            <person name="Skryabin K.G."/>
        </authorList>
    </citation>
    <scope>NUCLEOTIDE SEQUENCE [LARGE SCALE GENOMIC DNA]</scope>
    <source>
        <strain evidence="2 3">768-28</strain>
    </source>
</reference>
<proteinExistence type="predicted"/>
<dbReference type="KEGG" id="vmo:VMUT_1740"/>
<evidence type="ECO:0000313" key="2">
    <source>
        <dbReference type="EMBL" id="ADY01941.1"/>
    </source>
</evidence>
<dbReference type="AlphaFoldDB" id="F0QUV9"/>
<name>F0QUV9_VULM7</name>
<dbReference type="STRING" id="985053.VMUT_1740"/>
<dbReference type="HOGENOM" id="CLU_1782560_0_0_2"/>
<gene>
    <name evidence="2" type="ordered locus">VMUT_1740</name>
</gene>
<evidence type="ECO:0000256" key="1">
    <source>
        <dbReference type="SAM" id="Coils"/>
    </source>
</evidence>
<organism evidence="2 3">
    <name type="scientific">Vulcanisaeta moutnovskia (strain 768-28)</name>
    <dbReference type="NCBI Taxonomy" id="985053"/>
    <lineage>
        <taxon>Archaea</taxon>
        <taxon>Thermoproteota</taxon>
        <taxon>Thermoprotei</taxon>
        <taxon>Thermoproteales</taxon>
        <taxon>Thermoproteaceae</taxon>
        <taxon>Vulcanisaeta</taxon>
    </lineage>
</organism>